<evidence type="ECO:0008006" key="4">
    <source>
        <dbReference type="Google" id="ProtNLM"/>
    </source>
</evidence>
<dbReference type="RefSeq" id="WP_027048472.1">
    <property type="nucleotide sequence ID" value="NZ_CP025257.1"/>
</dbReference>
<dbReference type="EMBL" id="CP025257">
    <property type="protein sequence ID" value="AUF83367.1"/>
    <property type="molecule type" value="Genomic_DNA"/>
</dbReference>
<name>A0A2K9C508_9MOLU</name>
<evidence type="ECO:0000256" key="1">
    <source>
        <dbReference type="SAM" id="Phobius"/>
    </source>
</evidence>
<organism evidence="2 3">
    <name type="scientific">Mesoplasma syrphidae</name>
    <dbReference type="NCBI Taxonomy" id="225999"/>
    <lineage>
        <taxon>Bacteria</taxon>
        <taxon>Bacillati</taxon>
        <taxon>Mycoplasmatota</taxon>
        <taxon>Mollicutes</taxon>
        <taxon>Entomoplasmatales</taxon>
        <taxon>Entomoplasmataceae</taxon>
        <taxon>Mesoplasma</taxon>
    </lineage>
</organism>
<dbReference type="OrthoDB" id="9838822at2"/>
<keyword evidence="1" id="KW-0812">Transmembrane</keyword>
<dbReference type="AlphaFoldDB" id="A0A2K9C508"/>
<evidence type="ECO:0000313" key="2">
    <source>
        <dbReference type="EMBL" id="AUF83367.1"/>
    </source>
</evidence>
<gene>
    <name evidence="2" type="ORF">CXP39_00920</name>
</gene>
<dbReference type="KEGG" id="msyr:CXP39_00920"/>
<keyword evidence="1" id="KW-0472">Membrane</keyword>
<reference evidence="2 3" key="1">
    <citation type="submission" date="2017-12" db="EMBL/GenBank/DDBJ databases">
        <title>Mesoplasma syrphidae YJS, Complete Genome.</title>
        <authorList>
            <person name="Knight T.F."/>
            <person name="Citino T."/>
            <person name="Rubinstein R."/>
            <person name="Neuschaefer Z."/>
        </authorList>
    </citation>
    <scope>NUCLEOTIDE SEQUENCE [LARGE SCALE GENOMIC DNA]</scope>
    <source>
        <strain evidence="2 3">YJS</strain>
    </source>
</reference>
<feature type="transmembrane region" description="Helical" evidence="1">
    <location>
        <begin position="21"/>
        <end position="43"/>
    </location>
</feature>
<dbReference type="Proteomes" id="UP000233419">
    <property type="component" value="Chromosome"/>
</dbReference>
<proteinExistence type="predicted"/>
<accession>A0A2K9C508</accession>
<evidence type="ECO:0000313" key="3">
    <source>
        <dbReference type="Proteomes" id="UP000233419"/>
    </source>
</evidence>
<protein>
    <recommendedName>
        <fullName evidence="4">Septation ring formation regulator EzrA</fullName>
    </recommendedName>
</protein>
<keyword evidence="3" id="KW-1185">Reference proteome</keyword>
<sequence length="591" mass="69718">MIFKQLLAWNIQNELSLSNKIGIIVFFVALLALAIIFGLLLLYRSILNHAYEAEKTLQKITKVPVYSRIRRFDVILEVNPENKELKQFLDIWSANYFAEVFDRLRVPSKNLELFFKNPQNRRPYISNLLKIRQTRRQISDIFMAVMQIYNETEKLITFEKNDRDARILTRIEFNKIVDSANVILKKTDGKMSHAILINKIKRLEQVNGIVEKKIGDGQLTSARRIQALMIEELIVLLKVMDLNKRAEEEIEKVFSTRISEIKRDLDRYILSNEDFNKAQKMFADFVEKFEAQKKSFYDSMFLLNYKDAMIKYNTLVEIVKTFEIKLEVERSMKVFIKHNYDEIKYLFGQFFIDYKKLEEVIEYNRRLNNDVDSIRVNYESMNHSVELFNDSVLVFFQNIDAKKENSESLEQEKLSDRLAELLKTLQIYYARIYDLSLKLQSTKSIDEKLGAKIHDIRKVLSTTEVIMAKNTQLTELSKYSKEINEIYKNINSTETDQNVRILLTEPENFKRAIKSLDGCLEQAIRIKEEIFNVILLEQISQKAIVYLSLANVNDSLKDEQIANIMELYNKRDFKHAINITIELLNQQIDRN</sequence>
<keyword evidence="1" id="KW-1133">Transmembrane helix</keyword>